<feature type="domain" description="Metallo-beta-lactamase" evidence="2">
    <location>
        <begin position="15"/>
        <end position="205"/>
    </location>
</feature>
<dbReference type="PANTHER" id="PTHR43084:SF1">
    <property type="entry name" value="PERSULFIDE DIOXYGENASE ETHE1, MITOCHONDRIAL"/>
    <property type="match status" value="1"/>
</dbReference>
<protein>
    <submittedName>
        <fullName evidence="3">MBL fold metallo-hydrolase</fullName>
    </submittedName>
</protein>
<dbReference type="PANTHER" id="PTHR43084">
    <property type="entry name" value="PERSULFIDE DIOXYGENASE ETHE1"/>
    <property type="match status" value="1"/>
</dbReference>
<dbReference type="InterPro" id="IPR001279">
    <property type="entry name" value="Metallo-B-lactamas"/>
</dbReference>
<dbReference type="EMBL" id="JAKIKS010000027">
    <property type="protein sequence ID" value="MCL1124624.1"/>
    <property type="molecule type" value="Genomic_DNA"/>
</dbReference>
<evidence type="ECO:0000313" key="4">
    <source>
        <dbReference type="Proteomes" id="UP001203423"/>
    </source>
</evidence>
<evidence type="ECO:0000259" key="2">
    <source>
        <dbReference type="SMART" id="SM00849"/>
    </source>
</evidence>
<comment type="caution">
    <text evidence="3">The sequence shown here is derived from an EMBL/GenBank/DDBJ whole genome shotgun (WGS) entry which is preliminary data.</text>
</comment>
<dbReference type="InterPro" id="IPR036866">
    <property type="entry name" value="RibonucZ/Hydroxyglut_hydro"/>
</dbReference>
<keyword evidence="1" id="KW-0479">Metal-binding</keyword>
<dbReference type="SMART" id="SM00849">
    <property type="entry name" value="Lactamase_B"/>
    <property type="match status" value="1"/>
</dbReference>
<organism evidence="3 4">
    <name type="scientific">Shewanella surugensis</name>
    <dbReference type="NCBI Taxonomy" id="212020"/>
    <lineage>
        <taxon>Bacteria</taxon>
        <taxon>Pseudomonadati</taxon>
        <taxon>Pseudomonadota</taxon>
        <taxon>Gammaproteobacteria</taxon>
        <taxon>Alteromonadales</taxon>
        <taxon>Shewanellaceae</taxon>
        <taxon>Shewanella</taxon>
    </lineage>
</organism>
<name>A0ABT0LA83_9GAMM</name>
<gene>
    <name evidence="3" type="ORF">L2764_09075</name>
</gene>
<dbReference type="SUPFAM" id="SSF56281">
    <property type="entry name" value="Metallo-hydrolase/oxidoreductase"/>
    <property type="match status" value="1"/>
</dbReference>
<dbReference type="InterPro" id="IPR044528">
    <property type="entry name" value="POD-like_MBL-fold"/>
</dbReference>
<evidence type="ECO:0000313" key="3">
    <source>
        <dbReference type="EMBL" id="MCL1124624.1"/>
    </source>
</evidence>
<dbReference type="RefSeq" id="WP_248939901.1">
    <property type="nucleotide sequence ID" value="NZ_JAKIKS010000027.1"/>
</dbReference>
<dbReference type="Gene3D" id="3.60.15.10">
    <property type="entry name" value="Ribonuclease Z/Hydroxyacylglutathione hydrolase-like"/>
    <property type="match status" value="1"/>
</dbReference>
<dbReference type="InterPro" id="IPR051682">
    <property type="entry name" value="Mito_Persulfide_Diox"/>
</dbReference>
<accession>A0ABT0LA83</accession>
<reference evidence="3 4" key="1">
    <citation type="submission" date="2022-01" db="EMBL/GenBank/DDBJ databases">
        <title>Whole genome-based taxonomy of the Shewanellaceae.</title>
        <authorList>
            <person name="Martin-Rodriguez A.J."/>
        </authorList>
    </citation>
    <scope>NUCLEOTIDE SEQUENCE [LARGE SCALE GENOMIC DNA]</scope>
    <source>
        <strain evidence="3 4">DSM 17177</strain>
    </source>
</reference>
<dbReference type="Pfam" id="PF00753">
    <property type="entry name" value="Lactamase_B"/>
    <property type="match status" value="1"/>
</dbReference>
<keyword evidence="4" id="KW-1185">Reference proteome</keyword>
<proteinExistence type="predicted"/>
<dbReference type="Proteomes" id="UP001203423">
    <property type="component" value="Unassembled WGS sequence"/>
</dbReference>
<evidence type="ECO:0000256" key="1">
    <source>
        <dbReference type="ARBA" id="ARBA00022723"/>
    </source>
</evidence>
<sequence length="284" mass="32479">MSSIIIHAFFHQESYTISYIIHDKQSLEAIIIDSALDFDLQSRAIQTRFADKQIDYIQQYSLSVKWIAETHIHADHLTAAQYIKNQLGGEIIIGRGIINTQAQFNQQFPLHKHSLAIEHQFDRLLQNNDQLTIGQTEITVLATPGHTQDSMTYLIENNAFIGDTLFMPDSGSARCDFQGGCAKTLFTSIQRLYSLPDQTTLWICHDYQPNNRPLGYQTSVQESKMTNIHIQQKTLKDDFIQLRKTRDNNLMPPKLLYLALPFNIQSGVWPIDHNTFSPLPFKGA</sequence>
<dbReference type="CDD" id="cd07724">
    <property type="entry name" value="POD-like_MBL-fold"/>
    <property type="match status" value="1"/>
</dbReference>